<evidence type="ECO:0000256" key="13">
    <source>
        <dbReference type="ARBA" id="ARBA00023136"/>
    </source>
</evidence>
<keyword evidence="13" id="KW-0472">Membrane</keyword>
<keyword evidence="16" id="KW-0449">Lipoprotein</keyword>
<evidence type="ECO:0000256" key="7">
    <source>
        <dbReference type="ARBA" id="ARBA00022490"/>
    </source>
</evidence>
<keyword evidence="7" id="KW-0963">Cytoplasm</keyword>
<dbReference type="FunFam" id="3.40.50.300:FF:000457">
    <property type="entry name" value="ADP-ribosylation factor-like protein 6"/>
    <property type="match status" value="1"/>
</dbReference>
<dbReference type="GO" id="GO:0005930">
    <property type="term" value="C:axoneme"/>
    <property type="evidence" value="ECO:0000318"/>
    <property type="project" value="GO_Central"/>
</dbReference>
<evidence type="ECO:0000313" key="20">
    <source>
        <dbReference type="EMBL" id="GAQ78163.1"/>
    </source>
</evidence>
<dbReference type="OMA" id="NKPWHIC"/>
<evidence type="ECO:0000256" key="4">
    <source>
        <dbReference type="ARBA" id="ARBA00010290"/>
    </source>
</evidence>
<evidence type="ECO:0000256" key="2">
    <source>
        <dbReference type="ARBA" id="ARBA00004430"/>
    </source>
</evidence>
<evidence type="ECO:0000256" key="17">
    <source>
        <dbReference type="PIRSR" id="PIRSR606689-1"/>
    </source>
</evidence>
<evidence type="ECO:0000256" key="10">
    <source>
        <dbReference type="ARBA" id="ARBA00022794"/>
    </source>
</evidence>
<comment type="subcellular location">
    <subcellularLocation>
        <location evidence="3">Cell projection</location>
        <location evidence="3">Cilium membrane</location>
        <topology evidence="3">Peripheral membrane protein</topology>
        <orientation evidence="3">Cytoplasmic side</orientation>
    </subcellularLocation>
    <subcellularLocation>
        <location evidence="2">Cytoplasm</location>
        <location evidence="2">Cytoskeleton</location>
        <location evidence="2">Cilium axoneme</location>
    </subcellularLocation>
    <subcellularLocation>
        <location evidence="1">Cytoplasm</location>
        <location evidence="1">Cytoskeleton</location>
        <location evidence="1">Cilium basal body</location>
    </subcellularLocation>
</comment>
<evidence type="ECO:0000256" key="19">
    <source>
        <dbReference type="RuleBase" id="RU003925"/>
    </source>
</evidence>
<keyword evidence="8" id="KW-0519">Myristate</keyword>
<evidence type="ECO:0000256" key="6">
    <source>
        <dbReference type="ARBA" id="ARBA00022475"/>
    </source>
</evidence>
<keyword evidence="18" id="KW-0460">Magnesium</keyword>
<evidence type="ECO:0000256" key="18">
    <source>
        <dbReference type="PIRSR" id="PIRSR606689-2"/>
    </source>
</evidence>
<dbReference type="SMART" id="SM00177">
    <property type="entry name" value="ARF"/>
    <property type="match status" value="1"/>
</dbReference>
<dbReference type="OrthoDB" id="442317at2759"/>
<protein>
    <recommendedName>
        <fullName evidence="5">ADP-ribosylation factor-like protein 6</fullName>
    </recommendedName>
</protein>
<keyword evidence="11" id="KW-0813">Transport</keyword>
<dbReference type="PROSITE" id="PS51417">
    <property type="entry name" value="ARF"/>
    <property type="match status" value="1"/>
</dbReference>
<evidence type="ECO:0000256" key="9">
    <source>
        <dbReference type="ARBA" id="ARBA00022741"/>
    </source>
</evidence>
<dbReference type="PROSITE" id="PS51419">
    <property type="entry name" value="RAB"/>
    <property type="match status" value="1"/>
</dbReference>
<dbReference type="GO" id="GO:0060271">
    <property type="term" value="P:cilium assembly"/>
    <property type="evidence" value="ECO:0000318"/>
    <property type="project" value="GO_Central"/>
</dbReference>
<dbReference type="Proteomes" id="UP000054558">
    <property type="component" value="Unassembled WGS sequence"/>
</dbReference>
<evidence type="ECO:0000256" key="8">
    <source>
        <dbReference type="ARBA" id="ARBA00022707"/>
    </source>
</evidence>
<dbReference type="InterPro" id="IPR027417">
    <property type="entry name" value="P-loop_NTPase"/>
</dbReference>
<dbReference type="STRING" id="105231.A0A1Y1HJS7"/>
<keyword evidence="11" id="KW-0931">ER-Golgi transport</keyword>
<evidence type="ECO:0000256" key="15">
    <source>
        <dbReference type="ARBA" id="ARBA00023273"/>
    </source>
</evidence>
<dbReference type="SMART" id="SM00175">
    <property type="entry name" value="RAB"/>
    <property type="match status" value="1"/>
</dbReference>
<keyword evidence="21" id="KW-1185">Reference proteome</keyword>
<dbReference type="NCBIfam" id="TIGR00231">
    <property type="entry name" value="small_GTP"/>
    <property type="match status" value="1"/>
</dbReference>
<keyword evidence="14" id="KW-0206">Cytoskeleton</keyword>
<keyword evidence="18" id="KW-0479">Metal-binding</keyword>
<proteinExistence type="inferred from homology"/>
<keyword evidence="6" id="KW-1003">Cell membrane</keyword>
<evidence type="ECO:0000256" key="12">
    <source>
        <dbReference type="ARBA" id="ARBA00023134"/>
    </source>
</evidence>
<name>A0A1Y1HJS7_KLENI</name>
<feature type="binding site" evidence="17">
    <location>
        <begin position="128"/>
        <end position="131"/>
    </location>
    <ligand>
        <name>GTP</name>
        <dbReference type="ChEBI" id="CHEBI:37565"/>
    </ligand>
</feature>
<feature type="binding site" evidence="17">
    <location>
        <begin position="24"/>
        <end position="31"/>
    </location>
    <ligand>
        <name>GTP</name>
        <dbReference type="ChEBI" id="CHEBI:37565"/>
    </ligand>
</feature>
<evidence type="ECO:0000256" key="16">
    <source>
        <dbReference type="ARBA" id="ARBA00023288"/>
    </source>
</evidence>
<comment type="similarity">
    <text evidence="4 19">Belongs to the small GTPase superfamily. Arf family.</text>
</comment>
<dbReference type="PRINTS" id="PR00328">
    <property type="entry name" value="SAR1GTPBP"/>
</dbReference>
<dbReference type="GO" id="GO:0061512">
    <property type="term" value="P:protein localization to cilium"/>
    <property type="evidence" value="ECO:0000318"/>
    <property type="project" value="GO_Central"/>
</dbReference>
<accession>A0A1Y1HJS7</accession>
<feature type="binding site" evidence="18">
    <location>
        <position position="31"/>
    </location>
    <ligand>
        <name>Mg(2+)</name>
        <dbReference type="ChEBI" id="CHEBI:18420"/>
    </ligand>
</feature>
<sequence>MGLFRRFLRALGLGPEKVGVLIVGLDNSGKSTLLNRLRPKKARTADVVPTIGFQVESFLKHGIQFTAFDMSGAGRYRSLWEAYFKDAQAVIFVIDATDLVRMCVAKDELELMLRHPDLRKVPFLFYANKSDVPKCWTALQCAQALQLDENKDKPWNILASNALTGEGVEEGIDWLAEMIKSKPTN</sequence>
<dbReference type="InterPro" id="IPR005225">
    <property type="entry name" value="Small_GTP-bd"/>
</dbReference>
<dbReference type="EMBL" id="DF236958">
    <property type="protein sequence ID" value="GAQ78163.1"/>
    <property type="molecule type" value="Genomic_DNA"/>
</dbReference>
<evidence type="ECO:0000256" key="11">
    <source>
        <dbReference type="ARBA" id="ARBA00022892"/>
    </source>
</evidence>
<keyword evidence="12 17" id="KW-0342">GTP-binding</keyword>
<feature type="binding site" evidence="18">
    <location>
        <position position="50"/>
    </location>
    <ligand>
        <name>Mg(2+)</name>
        <dbReference type="ChEBI" id="CHEBI:18420"/>
    </ligand>
</feature>
<keyword evidence="9 17" id="KW-0547">Nucleotide-binding</keyword>
<evidence type="ECO:0000313" key="21">
    <source>
        <dbReference type="Proteomes" id="UP000054558"/>
    </source>
</evidence>
<organism evidence="20 21">
    <name type="scientific">Klebsormidium nitens</name>
    <name type="common">Green alga</name>
    <name type="synonym">Ulothrix nitens</name>
    <dbReference type="NCBI Taxonomy" id="105231"/>
    <lineage>
        <taxon>Eukaryota</taxon>
        <taxon>Viridiplantae</taxon>
        <taxon>Streptophyta</taxon>
        <taxon>Klebsormidiophyceae</taxon>
        <taxon>Klebsormidiales</taxon>
        <taxon>Klebsormidiaceae</taxon>
        <taxon>Klebsormidium</taxon>
    </lineage>
</organism>
<evidence type="ECO:0000256" key="14">
    <source>
        <dbReference type="ARBA" id="ARBA00023212"/>
    </source>
</evidence>
<dbReference type="GO" id="GO:0005525">
    <property type="term" value="F:GTP binding"/>
    <property type="evidence" value="ECO:0000318"/>
    <property type="project" value="GO_Central"/>
</dbReference>
<dbReference type="InterPro" id="IPR006689">
    <property type="entry name" value="Small_GTPase_ARF/SAR"/>
</dbReference>
<dbReference type="InterPro" id="IPR024156">
    <property type="entry name" value="Small_GTPase_ARF"/>
</dbReference>
<dbReference type="SMART" id="SM00178">
    <property type="entry name" value="SAR"/>
    <property type="match status" value="1"/>
</dbReference>
<dbReference type="PANTHER" id="PTHR11711">
    <property type="entry name" value="ADP RIBOSYLATION FACTOR-RELATED"/>
    <property type="match status" value="1"/>
</dbReference>
<evidence type="ECO:0000256" key="3">
    <source>
        <dbReference type="ARBA" id="ARBA00004522"/>
    </source>
</evidence>
<evidence type="ECO:0000256" key="1">
    <source>
        <dbReference type="ARBA" id="ARBA00004120"/>
    </source>
</evidence>
<reference evidence="20 21" key="1">
    <citation type="journal article" date="2014" name="Nat. Commun.">
        <title>Klebsormidium flaccidum genome reveals primary factors for plant terrestrial adaptation.</title>
        <authorList>
            <person name="Hori K."/>
            <person name="Maruyama F."/>
            <person name="Fujisawa T."/>
            <person name="Togashi T."/>
            <person name="Yamamoto N."/>
            <person name="Seo M."/>
            <person name="Sato S."/>
            <person name="Yamada T."/>
            <person name="Mori H."/>
            <person name="Tajima N."/>
            <person name="Moriyama T."/>
            <person name="Ikeuchi M."/>
            <person name="Watanabe M."/>
            <person name="Wada H."/>
            <person name="Kobayashi K."/>
            <person name="Saito M."/>
            <person name="Masuda T."/>
            <person name="Sasaki-Sekimoto Y."/>
            <person name="Mashiguchi K."/>
            <person name="Awai K."/>
            <person name="Shimojima M."/>
            <person name="Masuda S."/>
            <person name="Iwai M."/>
            <person name="Nobusawa T."/>
            <person name="Narise T."/>
            <person name="Kondo S."/>
            <person name="Saito H."/>
            <person name="Sato R."/>
            <person name="Murakawa M."/>
            <person name="Ihara Y."/>
            <person name="Oshima-Yamada Y."/>
            <person name="Ohtaka K."/>
            <person name="Satoh M."/>
            <person name="Sonobe K."/>
            <person name="Ishii M."/>
            <person name="Ohtani R."/>
            <person name="Kanamori-Sato M."/>
            <person name="Honoki R."/>
            <person name="Miyazaki D."/>
            <person name="Mochizuki H."/>
            <person name="Umetsu J."/>
            <person name="Higashi K."/>
            <person name="Shibata D."/>
            <person name="Kamiya Y."/>
            <person name="Sato N."/>
            <person name="Nakamura Y."/>
            <person name="Tabata S."/>
            <person name="Ida S."/>
            <person name="Kurokawa K."/>
            <person name="Ohta H."/>
        </authorList>
    </citation>
    <scope>NUCLEOTIDE SEQUENCE [LARGE SCALE GENOMIC DNA]</scope>
    <source>
        <strain evidence="20 21">NIES-2285</strain>
    </source>
</reference>
<dbReference type="AlphaFoldDB" id="A0A1Y1HJS7"/>
<dbReference type="GO" id="GO:0005737">
    <property type="term" value="C:cytoplasm"/>
    <property type="evidence" value="ECO:0000318"/>
    <property type="project" value="GO_Central"/>
</dbReference>
<dbReference type="GO" id="GO:0006886">
    <property type="term" value="P:intracellular protein transport"/>
    <property type="evidence" value="ECO:0000318"/>
    <property type="project" value="GO_Central"/>
</dbReference>
<feature type="binding site" evidence="17">
    <location>
        <position position="72"/>
    </location>
    <ligand>
        <name>GTP</name>
        <dbReference type="ChEBI" id="CHEBI:37565"/>
    </ligand>
</feature>
<dbReference type="SUPFAM" id="SSF52540">
    <property type="entry name" value="P-loop containing nucleoside triphosphate hydrolases"/>
    <property type="match status" value="1"/>
</dbReference>
<dbReference type="GO" id="GO:0046872">
    <property type="term" value="F:metal ion binding"/>
    <property type="evidence" value="ECO:0007669"/>
    <property type="project" value="UniProtKB-KW"/>
</dbReference>
<keyword evidence="10" id="KW-0970">Cilium biogenesis/degradation</keyword>
<dbReference type="GO" id="GO:0060170">
    <property type="term" value="C:ciliary membrane"/>
    <property type="evidence" value="ECO:0007669"/>
    <property type="project" value="UniProtKB-SubCell"/>
</dbReference>
<dbReference type="Pfam" id="PF00025">
    <property type="entry name" value="Arf"/>
    <property type="match status" value="1"/>
</dbReference>
<dbReference type="GO" id="GO:0003924">
    <property type="term" value="F:GTPase activity"/>
    <property type="evidence" value="ECO:0007669"/>
    <property type="project" value="InterPro"/>
</dbReference>
<keyword evidence="15" id="KW-0966">Cell projection</keyword>
<gene>
    <name evidence="20" type="ORF">KFL_000090090</name>
</gene>
<dbReference type="Gene3D" id="3.40.50.300">
    <property type="entry name" value="P-loop containing nucleotide triphosphate hydrolases"/>
    <property type="match status" value="1"/>
</dbReference>
<evidence type="ECO:0000256" key="5">
    <source>
        <dbReference type="ARBA" id="ARBA00019766"/>
    </source>
</evidence>
<dbReference type="GO" id="GO:0016192">
    <property type="term" value="P:vesicle-mediated transport"/>
    <property type="evidence" value="ECO:0000318"/>
    <property type="project" value="GO_Central"/>
</dbReference>